<proteinExistence type="predicted"/>
<dbReference type="Proteomes" id="UP000663852">
    <property type="component" value="Unassembled WGS sequence"/>
</dbReference>
<dbReference type="OrthoDB" id="10012503at2759"/>
<name>A0A813XBB7_ADIRI</name>
<sequence>MLSQFQSQLFQLPLISSTWTWIGHRYQHVKENSLFPIRLLLTIVEQTILLVYRNLIRPLPQPYHSLLNSLDNFLCSHVTSLQYFFPIVNQTFDEVTNSYGDLFSLSIFTNGSKSVPVDSTPNVITNIRRERKSLKLFDRYFQFLTDILMSIEIYSKSIENELTDYIDTSRNLWKNLNMEDGRSLDEVESFPEKLLVLGRRMTGNYRQLVYLIGYQFKRCRYILFSCLYVHNRFQSTAWRITRKIQMKQINQKLNDGARHGLLSSKQRVHYYLEMMMLHAARHPWMRWLTPQTSESCEPELSKPLECIRPIFFVPSDHTSDYSGSEENLRDHYPKRFESTPYRRNVKPINVIQSKQAVEDVLSNISSTSSTISEQSFDVKDILRQVGSQTHPTIDSTPSTDEDNQTEIIEQAFNDDHDQQQQQQSISVFDLSPMLASGCAV</sequence>
<dbReference type="Proteomes" id="UP000663828">
    <property type="component" value="Unassembled WGS sequence"/>
</dbReference>
<comment type="caution">
    <text evidence="1">The sequence shown here is derived from an EMBL/GenBank/DDBJ whole genome shotgun (WGS) entry which is preliminary data.</text>
</comment>
<gene>
    <name evidence="1" type="ORF">EDS130_LOCUS8121</name>
    <name evidence="2" type="ORF">XAT740_LOCUS9852</name>
</gene>
<dbReference type="AlphaFoldDB" id="A0A813XBB7"/>
<evidence type="ECO:0000313" key="3">
    <source>
        <dbReference type="Proteomes" id="UP000663828"/>
    </source>
</evidence>
<evidence type="ECO:0000313" key="1">
    <source>
        <dbReference type="EMBL" id="CAF0867467.1"/>
    </source>
</evidence>
<dbReference type="EMBL" id="CAJNOR010000513">
    <property type="protein sequence ID" value="CAF0936069.1"/>
    <property type="molecule type" value="Genomic_DNA"/>
</dbReference>
<organism evidence="1 4">
    <name type="scientific">Adineta ricciae</name>
    <name type="common">Rotifer</name>
    <dbReference type="NCBI Taxonomy" id="249248"/>
    <lineage>
        <taxon>Eukaryota</taxon>
        <taxon>Metazoa</taxon>
        <taxon>Spiralia</taxon>
        <taxon>Gnathifera</taxon>
        <taxon>Rotifera</taxon>
        <taxon>Eurotatoria</taxon>
        <taxon>Bdelloidea</taxon>
        <taxon>Adinetida</taxon>
        <taxon>Adinetidae</taxon>
        <taxon>Adineta</taxon>
    </lineage>
</organism>
<protein>
    <submittedName>
        <fullName evidence="1">Uncharacterized protein</fullName>
    </submittedName>
</protein>
<reference evidence="1" key="1">
    <citation type="submission" date="2021-02" db="EMBL/GenBank/DDBJ databases">
        <authorList>
            <person name="Nowell W R."/>
        </authorList>
    </citation>
    <scope>NUCLEOTIDE SEQUENCE</scope>
</reference>
<accession>A0A813XBB7</accession>
<dbReference type="EMBL" id="CAJNOJ010000025">
    <property type="protein sequence ID" value="CAF0867467.1"/>
    <property type="molecule type" value="Genomic_DNA"/>
</dbReference>
<keyword evidence="3" id="KW-1185">Reference proteome</keyword>
<evidence type="ECO:0000313" key="2">
    <source>
        <dbReference type="EMBL" id="CAF0936069.1"/>
    </source>
</evidence>
<evidence type="ECO:0000313" key="4">
    <source>
        <dbReference type="Proteomes" id="UP000663852"/>
    </source>
</evidence>